<dbReference type="STRING" id="203124.Tery_2641"/>
<dbReference type="InterPro" id="IPR029058">
    <property type="entry name" value="AB_hydrolase_fold"/>
</dbReference>
<proteinExistence type="inferred from homology"/>
<dbReference type="KEGG" id="ter:Tery_2641"/>
<dbReference type="AlphaFoldDB" id="Q111I8"/>
<evidence type="ECO:0000259" key="3">
    <source>
        <dbReference type="Pfam" id="PF02230"/>
    </source>
</evidence>
<dbReference type="Gene3D" id="3.40.50.1820">
    <property type="entry name" value="alpha/beta hydrolase"/>
    <property type="match status" value="1"/>
</dbReference>
<sequence>MTQLNSISVRPKLEPNFLFVALHGLGANCNDLTSFVAELNLPNCWFEFPDAPLPHPKVPGGKMWYDLSNKEFRGLVKSRQMLINFLISLESKTGIPLSKTILCGFSQGGAMTMDVGVTLPLAGLIILSSYLHSPLQPSVEKLPPILMAHGIEDPVVPIEQGRRSRDTFTNLGAKIQYQEFDMGHEVRPEILKLIQSFVIDVIAKA</sequence>
<dbReference type="PANTHER" id="PTHR10655">
    <property type="entry name" value="LYSOPHOSPHOLIPASE-RELATED"/>
    <property type="match status" value="1"/>
</dbReference>
<dbReference type="RefSeq" id="WP_011612198.1">
    <property type="nucleotide sequence ID" value="NC_008312.1"/>
</dbReference>
<dbReference type="eggNOG" id="COG0400">
    <property type="taxonomic scope" value="Bacteria"/>
</dbReference>
<evidence type="ECO:0000313" key="4">
    <source>
        <dbReference type="EMBL" id="ABG51836.1"/>
    </source>
</evidence>
<dbReference type="EMBL" id="CP000393">
    <property type="protein sequence ID" value="ABG51836.1"/>
    <property type="molecule type" value="Genomic_DNA"/>
</dbReference>
<dbReference type="GO" id="GO:0016787">
    <property type="term" value="F:hydrolase activity"/>
    <property type="evidence" value="ECO:0007669"/>
    <property type="project" value="UniProtKB-KW"/>
</dbReference>
<dbReference type="ESTHER" id="trier-q3hga7">
    <property type="family name" value="LYsophospholipase_carboxylesterase"/>
</dbReference>
<dbReference type="HOGENOM" id="CLU_049413_5_1_3"/>
<dbReference type="InterPro" id="IPR050565">
    <property type="entry name" value="LYPA1-2/EST-like"/>
</dbReference>
<comment type="similarity">
    <text evidence="1">Belongs to the AB hydrolase superfamily. AB hydrolase 2 family.</text>
</comment>
<dbReference type="SUPFAM" id="SSF53474">
    <property type="entry name" value="alpha/beta-Hydrolases"/>
    <property type="match status" value="1"/>
</dbReference>
<protein>
    <submittedName>
        <fullName evidence="4">Phospholipase/Carboxylesterase</fullName>
    </submittedName>
</protein>
<dbReference type="Pfam" id="PF02230">
    <property type="entry name" value="Abhydrolase_2"/>
    <property type="match status" value="1"/>
</dbReference>
<keyword evidence="2" id="KW-0378">Hydrolase</keyword>
<name>Q111I8_TRIEI</name>
<reference evidence="4" key="1">
    <citation type="submission" date="2006-06" db="EMBL/GenBank/DDBJ databases">
        <title>Complete sequence of Trichodesmium erythraeum IMS101.</title>
        <authorList>
            <consortium name="US DOE Joint Genome Institute"/>
            <person name="Copeland A."/>
            <person name="Lucas S."/>
            <person name="Lapidus A."/>
            <person name="Barry K."/>
            <person name="Detter J.C."/>
            <person name="Glavina del Rio T."/>
            <person name="Hammon N."/>
            <person name="Israni S."/>
            <person name="Dalin E."/>
            <person name="Tice H."/>
            <person name="Pitluck S."/>
            <person name="Kiss H."/>
            <person name="Munk A.C."/>
            <person name="Brettin T."/>
            <person name="Bruce D."/>
            <person name="Han C."/>
            <person name="Tapia R."/>
            <person name="Gilna P."/>
            <person name="Schmutz J."/>
            <person name="Larimer F."/>
            <person name="Land M."/>
            <person name="Hauser L."/>
            <person name="Kyrpides N."/>
            <person name="Kim E."/>
            <person name="Richardson P."/>
        </authorList>
    </citation>
    <scope>NUCLEOTIDE SEQUENCE [LARGE SCALE GENOMIC DNA]</scope>
    <source>
        <strain evidence="4">IMS101</strain>
    </source>
</reference>
<dbReference type="InterPro" id="IPR003140">
    <property type="entry name" value="PLipase/COase/thioEstase"/>
</dbReference>
<gene>
    <name evidence="4" type="ordered locus">Tery_2641</name>
</gene>
<dbReference type="PANTHER" id="PTHR10655:SF17">
    <property type="entry name" value="LYSOPHOSPHOLIPASE-LIKE PROTEIN 1"/>
    <property type="match status" value="1"/>
</dbReference>
<evidence type="ECO:0000256" key="2">
    <source>
        <dbReference type="ARBA" id="ARBA00022801"/>
    </source>
</evidence>
<accession>Q111I8</accession>
<evidence type="ECO:0000256" key="1">
    <source>
        <dbReference type="ARBA" id="ARBA00006499"/>
    </source>
</evidence>
<feature type="domain" description="Phospholipase/carboxylesterase/thioesterase" evidence="3">
    <location>
        <begin position="11"/>
        <end position="198"/>
    </location>
</feature>
<organism evidence="4">
    <name type="scientific">Trichodesmium erythraeum (strain IMS101)</name>
    <dbReference type="NCBI Taxonomy" id="203124"/>
    <lineage>
        <taxon>Bacteria</taxon>
        <taxon>Bacillati</taxon>
        <taxon>Cyanobacteriota</taxon>
        <taxon>Cyanophyceae</taxon>
        <taxon>Oscillatoriophycideae</taxon>
        <taxon>Oscillatoriales</taxon>
        <taxon>Microcoleaceae</taxon>
        <taxon>Trichodesmium</taxon>
    </lineage>
</organism>
<dbReference type="OrthoDB" id="9801763at2"/>